<dbReference type="CDD" id="cd18604">
    <property type="entry name" value="ABC_6TM_VMR1_D2_like"/>
    <property type="match status" value="1"/>
</dbReference>
<dbReference type="CDD" id="cd18596">
    <property type="entry name" value="ABC_6TM_VMR1_D1_like"/>
    <property type="match status" value="1"/>
</dbReference>
<dbReference type="PANTHER" id="PTHR24223:SF353">
    <property type="entry name" value="ABC TRANSPORTER ATP-BINDING PROTEIN_PERMEASE VMR1-RELATED"/>
    <property type="match status" value="1"/>
</dbReference>
<dbReference type="GO" id="GO:0140359">
    <property type="term" value="F:ABC-type transporter activity"/>
    <property type="evidence" value="ECO:0007669"/>
    <property type="project" value="InterPro"/>
</dbReference>
<evidence type="ECO:0000256" key="4">
    <source>
        <dbReference type="ARBA" id="ARBA00022737"/>
    </source>
</evidence>
<dbReference type="Gene3D" id="1.20.1560.10">
    <property type="entry name" value="ABC transporter type 1, transmembrane domain"/>
    <property type="match status" value="2"/>
</dbReference>
<dbReference type="PROSITE" id="PS00211">
    <property type="entry name" value="ABC_TRANSPORTER_1"/>
    <property type="match status" value="1"/>
</dbReference>
<dbReference type="InterPro" id="IPR027417">
    <property type="entry name" value="P-loop_NTPase"/>
</dbReference>
<dbReference type="GO" id="GO:0000329">
    <property type="term" value="C:fungal-type vacuole membrane"/>
    <property type="evidence" value="ECO:0007669"/>
    <property type="project" value="TreeGrafter"/>
</dbReference>
<proteinExistence type="predicted"/>
<dbReference type="GO" id="GO:0005524">
    <property type="term" value="F:ATP binding"/>
    <property type="evidence" value="ECO:0007669"/>
    <property type="project" value="UniProtKB-KW"/>
</dbReference>
<feature type="transmembrane region" description="Helical" evidence="11">
    <location>
        <begin position="445"/>
        <end position="469"/>
    </location>
</feature>
<evidence type="ECO:0000256" key="7">
    <source>
        <dbReference type="ARBA" id="ARBA00022989"/>
    </source>
</evidence>
<evidence type="ECO:0000256" key="2">
    <source>
        <dbReference type="ARBA" id="ARBA00022448"/>
    </source>
</evidence>
<feature type="transmembrane region" description="Helical" evidence="11">
    <location>
        <begin position="168"/>
        <end position="191"/>
    </location>
</feature>
<dbReference type="EMBL" id="KN881583">
    <property type="protein sequence ID" value="KIY53894.1"/>
    <property type="molecule type" value="Genomic_DNA"/>
</dbReference>
<dbReference type="SMART" id="SM00382">
    <property type="entry name" value="AAA"/>
    <property type="match status" value="2"/>
</dbReference>
<dbReference type="OrthoDB" id="6500128at2759"/>
<evidence type="ECO:0000259" key="12">
    <source>
        <dbReference type="PROSITE" id="PS50893"/>
    </source>
</evidence>
<feature type="transmembrane region" description="Helical" evidence="11">
    <location>
        <begin position="1243"/>
        <end position="1263"/>
    </location>
</feature>
<dbReference type="InterPro" id="IPR003439">
    <property type="entry name" value="ABC_transporter-like_ATP-bd"/>
</dbReference>
<feature type="transmembrane region" description="Helical" evidence="11">
    <location>
        <begin position="1215"/>
        <end position="1236"/>
    </location>
</feature>
<dbReference type="InterPro" id="IPR036640">
    <property type="entry name" value="ABC1_TM_sf"/>
</dbReference>
<feature type="region of interest" description="Disordered" evidence="10">
    <location>
        <begin position="402"/>
        <end position="421"/>
    </location>
</feature>
<dbReference type="InterPro" id="IPR003593">
    <property type="entry name" value="AAA+_ATPase"/>
</dbReference>
<dbReference type="FunFam" id="3.40.50.300:FF:001354">
    <property type="entry name" value="ATP-binding cassette (ABC) transporter, putative"/>
    <property type="match status" value="1"/>
</dbReference>
<protein>
    <submittedName>
        <fullName evidence="14">Multidrug resistance-associated ABC transporter</fullName>
    </submittedName>
</protein>
<organism evidence="14 15">
    <name type="scientific">Fistulina hepatica ATCC 64428</name>
    <dbReference type="NCBI Taxonomy" id="1128425"/>
    <lineage>
        <taxon>Eukaryota</taxon>
        <taxon>Fungi</taxon>
        <taxon>Dikarya</taxon>
        <taxon>Basidiomycota</taxon>
        <taxon>Agaricomycotina</taxon>
        <taxon>Agaricomycetes</taxon>
        <taxon>Agaricomycetidae</taxon>
        <taxon>Agaricales</taxon>
        <taxon>Fistulinaceae</taxon>
        <taxon>Fistulina</taxon>
    </lineage>
</organism>
<dbReference type="CDD" id="cd03250">
    <property type="entry name" value="ABCC_MRP_domain1"/>
    <property type="match status" value="1"/>
</dbReference>
<feature type="transmembrane region" description="Helical" evidence="11">
    <location>
        <begin position="344"/>
        <end position="369"/>
    </location>
</feature>
<dbReference type="InterPro" id="IPR050173">
    <property type="entry name" value="ABC_transporter_C-like"/>
</dbReference>
<evidence type="ECO:0000256" key="11">
    <source>
        <dbReference type="SAM" id="Phobius"/>
    </source>
</evidence>
<sequence length="1569" mass="172706">MFALELSFAVALGAAACISAVSFLSSRFKSQGEFEVIDFQSVEHDPFNVIKPLDLVDGFPVDPDAFWRRTRIRKLVVAIVLAASVFVETTCLTWGIVTAGKADLVQILYVAFSLYVFLLSFLSVNQITMLEHTQSMIHLASLTTLATLLTAIPAILPPSTAPAPAAKSIPALSVLGYLPLAANAVAAAMALSMPLGPDLHYPPESIYFAKTIAASANIDEANVAGITVCSIWDTLLFSYTTKVVWLGNVAASLEIADLPILPADMRATANFVMMKRAVTRARGMFTGSGWTLIGQLIRVNARSLVREILLTAACAALYYVPAFFTRSLVTYLEHDPEREDVRWGLVYCIGLFASNVGTCLLVGQMWTVATTDVEVRLKIQLNSVLFQKTLVRKDIASGAAASSSKDTNKKTPATEKGARKGDADCSSKAQIMTLMTVDVDRVSDFAWHLFALIDSPVEIVIGTCFLYNLLGSSCFVGLATMILFLPINHLAGSIVVGAQDNLMKARDERVALINDILGGIRMIKFMAWERSFEKRVFKIREKELKYQRLNYVIEVLFRSIWNGSPIIVTLMSFWHYAIYRGQPLTPSVAFTSILVFNVMRFALNALPETFVNMLQSLVSLRRIEKYLNGAEVQAVPALAQQEQTIALYSCTVSWPQDRAGTSSAPSLAGTPRHKFVLQGLSLQFPEGELSLICGKLGAGKTLLLLALMGEADVLAGQLVCPRSPPDVLASFAEGGPPKPEDWVVKGVCAYVPQAAWLRNASIKENILFDLPYDEERYHKTLDVCALLSDLENLEDGDESEIGERGVNLSGGQKARVSLARAVYSRASVLLLDDVLSAVDAHTAHHLYHQCLKGEIMKGRTVLLVSHHVQLCTPGAAYIVALDNGRVLYSGDRDGFQSSSVMGGLVQSVETAKEEEKEEKVIEEANVPMKTDSASSSADSAVTVAAAPAKARKPPRKLVEDEKRAVGHISRDIWESYITACGRYWYWILLVLVFVLAALSPVAENGWLRYWSNSQLRSEQSESPIFYIGVYALINVIGQIVFASVRWYVLYDGAIRASHVLHQRLLEAVLFAPIRFHDTVSRGRVLNRFGKDFEGIDSNLPDNVGRTMAYMLSSVVTFVTMIYVGGPAFLLAIVILGYFFYDGESSSPVYGQTSRDMRRLDSVTRSPLYSIYGETISGGAVIRAFGASSKFLRDMLRHVDTNINPYYWLWGVNRWISVRFEALSAAIIGVAGLVALLTPRIDAAFAGFLITFASSITHDLLYTVRRFVSLEQSLVALERVKEYSEIPREPPEFIEPRPPAAWPYSGTVECEDLVVRYAPELPPVLHHLNFSIKAGEKVGILGRTGSGKSTLALSFFRFVEPTEGKIIVDGLDISEIGLADLRSRLTIIPQDPTILSGTLRSTLDVFDEHDDVEIYEALRRVHLLPPVDVPVGDPDEQDANVFRNLDGVVSEGGENFSTGEKQLLCMARALLKRSKILVMDEATASVDYATDELIGKTIRREFAGSTILTIAHRLRTVIDYDRVMLLDQGRIVEFDSPSDLLSDSSSMFYQLCEATGKDEFAVLKKMVGLY</sequence>
<keyword evidence="8 11" id="KW-0472">Membrane</keyword>
<gene>
    <name evidence="14" type="ORF">FISHEDRAFT_32456</name>
</gene>
<dbReference type="Pfam" id="PF00664">
    <property type="entry name" value="ABC_membrane"/>
    <property type="match status" value="2"/>
</dbReference>
<evidence type="ECO:0000313" key="15">
    <source>
        <dbReference type="Proteomes" id="UP000054144"/>
    </source>
</evidence>
<dbReference type="Proteomes" id="UP000054144">
    <property type="component" value="Unassembled WGS sequence"/>
</dbReference>
<dbReference type="PROSITE" id="PS50893">
    <property type="entry name" value="ABC_TRANSPORTER_2"/>
    <property type="match status" value="2"/>
</dbReference>
<feature type="transmembrane region" description="Helical" evidence="11">
    <location>
        <begin position="475"/>
        <end position="496"/>
    </location>
</feature>
<feature type="transmembrane region" description="Helical" evidence="11">
    <location>
        <begin position="75"/>
        <end position="98"/>
    </location>
</feature>
<feature type="transmembrane region" description="Helical" evidence="11">
    <location>
        <begin position="104"/>
        <end position="124"/>
    </location>
</feature>
<dbReference type="FunFam" id="3.40.50.300:FF:000825">
    <property type="entry name" value="ABC bile acid transporter"/>
    <property type="match status" value="1"/>
</dbReference>
<feature type="transmembrane region" description="Helical" evidence="11">
    <location>
        <begin position="304"/>
        <end position="324"/>
    </location>
</feature>
<name>A0A0D7AQ71_9AGAR</name>
<feature type="transmembrane region" description="Helical" evidence="11">
    <location>
        <begin position="6"/>
        <end position="24"/>
    </location>
</feature>
<comment type="subcellular location">
    <subcellularLocation>
        <location evidence="1">Membrane</location>
        <topology evidence="1">Multi-pass membrane protein</topology>
    </subcellularLocation>
</comment>
<dbReference type="InterPro" id="IPR017871">
    <property type="entry name" value="ABC_transporter-like_CS"/>
</dbReference>
<dbReference type="PROSITE" id="PS50929">
    <property type="entry name" value="ABC_TM1F"/>
    <property type="match status" value="2"/>
</dbReference>
<feature type="domain" description="ABC transmembrane type-1" evidence="13">
    <location>
        <begin position="987"/>
        <end position="1271"/>
    </location>
</feature>
<feature type="domain" description="ABC transmembrane type-1" evidence="13">
    <location>
        <begin position="308"/>
        <end position="615"/>
    </location>
</feature>
<feature type="transmembrane region" description="Helical" evidence="11">
    <location>
        <begin position="555"/>
        <end position="578"/>
    </location>
</feature>
<feature type="domain" description="ABC transporter" evidence="12">
    <location>
        <begin position="1307"/>
        <end position="1552"/>
    </location>
</feature>
<evidence type="ECO:0000256" key="6">
    <source>
        <dbReference type="ARBA" id="ARBA00022840"/>
    </source>
</evidence>
<evidence type="ECO:0000256" key="10">
    <source>
        <dbReference type="SAM" id="MobiDB-lite"/>
    </source>
</evidence>
<dbReference type="GO" id="GO:0016887">
    <property type="term" value="F:ATP hydrolysis activity"/>
    <property type="evidence" value="ECO:0007669"/>
    <property type="project" value="InterPro"/>
</dbReference>
<dbReference type="SUPFAM" id="SSF52540">
    <property type="entry name" value="P-loop containing nucleoside triphosphate hydrolases"/>
    <property type="match status" value="2"/>
</dbReference>
<accession>A0A0D7AQ71</accession>
<evidence type="ECO:0000256" key="8">
    <source>
        <dbReference type="ARBA" id="ARBA00023136"/>
    </source>
</evidence>
<reference evidence="14 15" key="1">
    <citation type="journal article" date="2015" name="Fungal Genet. Biol.">
        <title>Evolution of novel wood decay mechanisms in Agaricales revealed by the genome sequences of Fistulina hepatica and Cylindrobasidium torrendii.</title>
        <authorList>
            <person name="Floudas D."/>
            <person name="Held B.W."/>
            <person name="Riley R."/>
            <person name="Nagy L.G."/>
            <person name="Koehler G."/>
            <person name="Ransdell A.S."/>
            <person name="Younus H."/>
            <person name="Chow J."/>
            <person name="Chiniquy J."/>
            <person name="Lipzen A."/>
            <person name="Tritt A."/>
            <person name="Sun H."/>
            <person name="Haridas S."/>
            <person name="LaButti K."/>
            <person name="Ohm R.A."/>
            <person name="Kues U."/>
            <person name="Blanchette R.A."/>
            <person name="Grigoriev I.V."/>
            <person name="Minto R.E."/>
            <person name="Hibbett D.S."/>
        </authorList>
    </citation>
    <scope>NUCLEOTIDE SEQUENCE [LARGE SCALE GENOMIC DNA]</scope>
    <source>
        <strain evidence="14 15">ATCC 64428</strain>
    </source>
</reference>
<evidence type="ECO:0000256" key="1">
    <source>
        <dbReference type="ARBA" id="ARBA00004141"/>
    </source>
</evidence>
<keyword evidence="7 11" id="KW-1133">Transmembrane helix</keyword>
<feature type="domain" description="ABC transporter" evidence="12">
    <location>
        <begin position="662"/>
        <end position="908"/>
    </location>
</feature>
<dbReference type="SUPFAM" id="SSF90123">
    <property type="entry name" value="ABC transporter transmembrane region"/>
    <property type="match status" value="2"/>
</dbReference>
<evidence type="ECO:0000259" key="13">
    <source>
        <dbReference type="PROSITE" id="PS50929"/>
    </source>
</evidence>
<evidence type="ECO:0000256" key="5">
    <source>
        <dbReference type="ARBA" id="ARBA00022741"/>
    </source>
</evidence>
<feature type="transmembrane region" description="Helical" evidence="11">
    <location>
        <begin position="1114"/>
        <end position="1140"/>
    </location>
</feature>
<dbReference type="CDD" id="cd03244">
    <property type="entry name" value="ABCC_MRP_domain2"/>
    <property type="match status" value="1"/>
</dbReference>
<keyword evidence="3 11" id="KW-0812">Transmembrane</keyword>
<keyword evidence="15" id="KW-1185">Reference proteome</keyword>
<evidence type="ECO:0000256" key="9">
    <source>
        <dbReference type="ARBA" id="ARBA00023180"/>
    </source>
</evidence>
<feature type="transmembrane region" description="Helical" evidence="11">
    <location>
        <begin position="584"/>
        <end position="603"/>
    </location>
</feature>
<keyword evidence="4" id="KW-0677">Repeat</keyword>
<evidence type="ECO:0000313" key="14">
    <source>
        <dbReference type="EMBL" id="KIY53894.1"/>
    </source>
</evidence>
<dbReference type="InterPro" id="IPR011527">
    <property type="entry name" value="ABC1_TM_dom"/>
</dbReference>
<evidence type="ECO:0000256" key="3">
    <source>
        <dbReference type="ARBA" id="ARBA00022692"/>
    </source>
</evidence>
<keyword evidence="9" id="KW-0325">Glycoprotein</keyword>
<keyword evidence="2" id="KW-0813">Transport</keyword>
<feature type="compositionally biased region" description="Basic and acidic residues" evidence="10">
    <location>
        <begin position="406"/>
        <end position="421"/>
    </location>
</feature>
<dbReference type="PANTHER" id="PTHR24223">
    <property type="entry name" value="ATP-BINDING CASSETTE SUB-FAMILY C"/>
    <property type="match status" value="1"/>
</dbReference>
<keyword evidence="5" id="KW-0547">Nucleotide-binding</keyword>
<feature type="transmembrane region" description="Helical" evidence="11">
    <location>
        <begin position="1024"/>
        <end position="1048"/>
    </location>
</feature>
<feature type="transmembrane region" description="Helical" evidence="11">
    <location>
        <begin position="136"/>
        <end position="156"/>
    </location>
</feature>
<feature type="transmembrane region" description="Helical" evidence="11">
    <location>
        <begin position="983"/>
        <end position="1002"/>
    </location>
</feature>
<dbReference type="Pfam" id="PF00005">
    <property type="entry name" value="ABC_tran"/>
    <property type="match status" value="2"/>
</dbReference>
<dbReference type="FunFam" id="1.20.1560.10:FF:000013">
    <property type="entry name" value="ABC transporter C family member 2"/>
    <property type="match status" value="1"/>
</dbReference>
<dbReference type="Gene3D" id="3.40.50.300">
    <property type="entry name" value="P-loop containing nucleotide triphosphate hydrolases"/>
    <property type="match status" value="2"/>
</dbReference>
<keyword evidence="6" id="KW-0067">ATP-binding</keyword>